<sequence>MRQGTFQWKQLKFPSLIFQISKAVLRRNPISLEHSPRHVLKLPLSLYGASNVETTYRIPKYLCQITSHIIQPKETNKIPSLIFQISKAVLHGNRISSEHSPRHVLKLPLSLNGASNVETTYRIPNVKLRYRNEFLPSIRSSYLINGTTRSIRLLSNVFRIAKVSVEFAFISRPLSGQP</sequence>
<proteinExistence type="predicted"/>
<comment type="caution">
    <text evidence="1">The sequence shown here is derived from an EMBL/GenBank/DDBJ whole genome shotgun (WGS) entry which is preliminary data.</text>
</comment>
<reference evidence="1 2" key="1">
    <citation type="submission" date="2021-06" db="EMBL/GenBank/DDBJ databases">
        <title>Caerostris darwini draft genome.</title>
        <authorList>
            <person name="Kono N."/>
            <person name="Arakawa K."/>
        </authorList>
    </citation>
    <scope>NUCLEOTIDE SEQUENCE [LARGE SCALE GENOMIC DNA]</scope>
</reference>
<name>A0AAV4NFS4_9ARAC</name>
<evidence type="ECO:0000313" key="2">
    <source>
        <dbReference type="Proteomes" id="UP001054837"/>
    </source>
</evidence>
<dbReference type="Proteomes" id="UP001054837">
    <property type="component" value="Unassembled WGS sequence"/>
</dbReference>
<organism evidence="1 2">
    <name type="scientific">Caerostris darwini</name>
    <dbReference type="NCBI Taxonomy" id="1538125"/>
    <lineage>
        <taxon>Eukaryota</taxon>
        <taxon>Metazoa</taxon>
        <taxon>Ecdysozoa</taxon>
        <taxon>Arthropoda</taxon>
        <taxon>Chelicerata</taxon>
        <taxon>Arachnida</taxon>
        <taxon>Araneae</taxon>
        <taxon>Araneomorphae</taxon>
        <taxon>Entelegynae</taxon>
        <taxon>Araneoidea</taxon>
        <taxon>Araneidae</taxon>
        <taxon>Caerostris</taxon>
    </lineage>
</organism>
<gene>
    <name evidence="1" type="ORF">CDAR_128601</name>
</gene>
<evidence type="ECO:0000313" key="1">
    <source>
        <dbReference type="EMBL" id="GIX83581.1"/>
    </source>
</evidence>
<dbReference type="EMBL" id="BPLQ01001646">
    <property type="protein sequence ID" value="GIX83581.1"/>
    <property type="molecule type" value="Genomic_DNA"/>
</dbReference>
<protein>
    <submittedName>
        <fullName evidence="1">Uncharacterized protein</fullName>
    </submittedName>
</protein>
<dbReference type="AlphaFoldDB" id="A0AAV4NFS4"/>
<keyword evidence="2" id="KW-1185">Reference proteome</keyword>
<accession>A0AAV4NFS4</accession>